<proteinExistence type="inferred from homology"/>
<sequence>MDSAVHTNLPARRVPAGLEKRLCAATAATLGKPEDLHMGRGARCGRRLADLGRALSPPRLPHPFVSPQRVNVTVRSGLATAVNDLADPGAQPLVSSIGVMGILPLRVPHQGAGAGPGLPGISGHPHREPRAPLPAVAMGCGASSPRRPGSSGRVKAKAAPESRRMQVARLRAKFAPRILARYDIKALIGTGSFSKFVRVEQKTTKKPFAIKVIETRMREGREACPESRKSMIEMPARDLNLNAKTQLHSVTSKLQCRTPYAKKLARQEHNPIH</sequence>
<dbReference type="InterPro" id="IPR011009">
    <property type="entry name" value="Kinase-like_dom_sf"/>
</dbReference>
<evidence type="ECO:0000313" key="4">
    <source>
        <dbReference type="Proteomes" id="UP001159641"/>
    </source>
</evidence>
<evidence type="ECO:0000313" key="3">
    <source>
        <dbReference type="EMBL" id="KAJ8795199.1"/>
    </source>
</evidence>
<dbReference type="Gene3D" id="3.30.429.10">
    <property type="entry name" value="Macrophage Migration Inhibitory Factor"/>
    <property type="match status" value="1"/>
</dbReference>
<evidence type="ECO:0000256" key="1">
    <source>
        <dbReference type="ARBA" id="ARBA00005851"/>
    </source>
</evidence>
<comment type="caution">
    <text evidence="3">The sequence shown here is derived from an EMBL/GenBank/DDBJ whole genome shotgun (WGS) entry which is preliminary data.</text>
</comment>
<dbReference type="InterPro" id="IPR014347">
    <property type="entry name" value="Tautomerase/MIF_sf"/>
</dbReference>
<protein>
    <submittedName>
        <fullName evidence="3">Uncharacterized protein</fullName>
    </submittedName>
</protein>
<dbReference type="Proteomes" id="UP001159641">
    <property type="component" value="Unassembled WGS sequence"/>
</dbReference>
<dbReference type="Pfam" id="PF01187">
    <property type="entry name" value="MIF"/>
    <property type="match status" value="1"/>
</dbReference>
<gene>
    <name evidence="3" type="ORF">J1605_018459</name>
</gene>
<accession>A0AB34HXQ0</accession>
<feature type="compositionally biased region" description="Low complexity" evidence="2">
    <location>
        <begin position="143"/>
        <end position="153"/>
    </location>
</feature>
<organism evidence="3 4">
    <name type="scientific">Eschrichtius robustus</name>
    <name type="common">California gray whale</name>
    <name type="synonym">Eschrichtius gibbosus</name>
    <dbReference type="NCBI Taxonomy" id="9764"/>
    <lineage>
        <taxon>Eukaryota</taxon>
        <taxon>Metazoa</taxon>
        <taxon>Chordata</taxon>
        <taxon>Craniata</taxon>
        <taxon>Vertebrata</taxon>
        <taxon>Euteleostomi</taxon>
        <taxon>Mammalia</taxon>
        <taxon>Eutheria</taxon>
        <taxon>Laurasiatheria</taxon>
        <taxon>Artiodactyla</taxon>
        <taxon>Whippomorpha</taxon>
        <taxon>Cetacea</taxon>
        <taxon>Mysticeti</taxon>
        <taxon>Eschrichtiidae</taxon>
        <taxon>Eschrichtius</taxon>
    </lineage>
</organism>
<feature type="region of interest" description="Disordered" evidence="2">
    <location>
        <begin position="138"/>
        <end position="162"/>
    </location>
</feature>
<dbReference type="AlphaFoldDB" id="A0AB34HXQ0"/>
<dbReference type="SUPFAM" id="SSF56112">
    <property type="entry name" value="Protein kinase-like (PK-like)"/>
    <property type="match status" value="1"/>
</dbReference>
<dbReference type="Gene3D" id="3.30.200.20">
    <property type="entry name" value="Phosphorylase Kinase, domain 1"/>
    <property type="match status" value="1"/>
</dbReference>
<comment type="similarity">
    <text evidence="1">Belongs to the MIF family.</text>
</comment>
<reference evidence="3 4" key="1">
    <citation type="submission" date="2022-11" db="EMBL/GenBank/DDBJ databases">
        <title>Whole genome sequence of Eschrichtius robustus ER-17-0199.</title>
        <authorList>
            <person name="Bruniche-Olsen A."/>
            <person name="Black A.N."/>
            <person name="Fields C.J."/>
            <person name="Walden K."/>
            <person name="Dewoody J.A."/>
        </authorList>
    </citation>
    <scope>NUCLEOTIDE SEQUENCE [LARGE SCALE GENOMIC DNA]</scope>
    <source>
        <strain evidence="3">ER-17-0199</strain>
        <tissue evidence="3">Blubber</tissue>
    </source>
</reference>
<name>A0AB34HXQ0_ESCRO</name>
<dbReference type="EMBL" id="JAIQCJ010000596">
    <property type="protein sequence ID" value="KAJ8795199.1"/>
    <property type="molecule type" value="Genomic_DNA"/>
</dbReference>
<keyword evidence="4" id="KW-1185">Reference proteome</keyword>
<dbReference type="InterPro" id="IPR001398">
    <property type="entry name" value="Macrophage_inhib_fac"/>
</dbReference>
<evidence type="ECO:0000256" key="2">
    <source>
        <dbReference type="SAM" id="MobiDB-lite"/>
    </source>
</evidence>